<reference evidence="4" key="2">
    <citation type="journal article" date="2023" name="IMA Fungus">
        <title>Comparative genomic study of the Penicillium genus elucidates a diverse pangenome and 15 lateral gene transfer events.</title>
        <authorList>
            <person name="Petersen C."/>
            <person name="Sorensen T."/>
            <person name="Nielsen M.R."/>
            <person name="Sondergaard T.E."/>
            <person name="Sorensen J.L."/>
            <person name="Fitzpatrick D.A."/>
            <person name="Frisvad J.C."/>
            <person name="Nielsen K.L."/>
        </authorList>
    </citation>
    <scope>NUCLEOTIDE SEQUENCE</scope>
    <source>
        <strain evidence="4">IBT 34128</strain>
    </source>
</reference>
<evidence type="ECO:0000256" key="3">
    <source>
        <dbReference type="PROSITE-ProRule" id="PRU00023"/>
    </source>
</evidence>
<dbReference type="Pfam" id="PF12796">
    <property type="entry name" value="Ank_2"/>
    <property type="match status" value="1"/>
</dbReference>
<dbReference type="OrthoDB" id="426293at2759"/>
<dbReference type="Proteomes" id="UP001141434">
    <property type="component" value="Unassembled WGS sequence"/>
</dbReference>
<dbReference type="RefSeq" id="XP_056507347.1">
    <property type="nucleotide sequence ID" value="XM_056659054.1"/>
</dbReference>
<organism evidence="4 5">
    <name type="scientific">Penicillium alfredii</name>
    <dbReference type="NCBI Taxonomy" id="1506179"/>
    <lineage>
        <taxon>Eukaryota</taxon>
        <taxon>Fungi</taxon>
        <taxon>Dikarya</taxon>
        <taxon>Ascomycota</taxon>
        <taxon>Pezizomycotina</taxon>
        <taxon>Eurotiomycetes</taxon>
        <taxon>Eurotiomycetidae</taxon>
        <taxon>Eurotiales</taxon>
        <taxon>Aspergillaceae</taxon>
        <taxon>Penicillium</taxon>
    </lineage>
</organism>
<name>A0A9W9ELK9_9EURO</name>
<dbReference type="PANTHER" id="PTHR24166">
    <property type="entry name" value="ROLLING PEBBLES, ISOFORM B"/>
    <property type="match status" value="1"/>
</dbReference>
<evidence type="ECO:0008006" key="6">
    <source>
        <dbReference type="Google" id="ProtNLM"/>
    </source>
</evidence>
<keyword evidence="5" id="KW-1185">Reference proteome</keyword>
<sequence>MELENIHPTEIVFKERLFKSRHSNIFLVTVRDLTCVMKVHHGRGSPKYYEPLDRELDIHILESTAYMRLKERGLCEKGIVPYFLGSIRKFDPSLCQPHLKPFLEDEYLPSAIFLRYIPNLQMLDLRNYTPQRMKNLVSCIAEIHKALVWHGDPMPRNMMIIKDDPDRVIWMDFDRAETYDEDTITKEQRQGLHDEYEEVDSIGQHISGRGYLLWSEATLAPPIHSHGYHLPQSNDIFLTACFHHPIKTTQSDEHPRQTLFREMQTVAHNGDLPQLHAQLTKWDIEVTDGVPATSKDYLWFEPTVVEWLEVFDELNRPQENQKSISTSWYIFNRLLIAASRANQVDIVTFLLEQRGCPITSVAHIQNNICTILRQIVNNENRTFSATPLDILPFQSCSCLLITVPILRIRAAKGGEARVEVLRWLLDEKDFLLNQREFEYNIEMFNDRQSNGLGTALHAAAETNSLACMQFLLERGIDANIPDTLGRTATNRAREYGSQEAVSFLEHWEEN</sequence>
<dbReference type="Gene3D" id="1.10.510.10">
    <property type="entry name" value="Transferase(Phosphotransferase) domain 1"/>
    <property type="match status" value="1"/>
</dbReference>
<dbReference type="Gene3D" id="1.25.40.20">
    <property type="entry name" value="Ankyrin repeat-containing domain"/>
    <property type="match status" value="1"/>
</dbReference>
<dbReference type="PANTHER" id="PTHR24166:SF48">
    <property type="entry name" value="PROTEIN VAPYRIN"/>
    <property type="match status" value="1"/>
</dbReference>
<protein>
    <recommendedName>
        <fullName evidence="6">Protein kinase domain-containing protein</fullName>
    </recommendedName>
</protein>
<gene>
    <name evidence="4" type="ORF">NUU61_008529</name>
</gene>
<reference evidence="4" key="1">
    <citation type="submission" date="2022-11" db="EMBL/GenBank/DDBJ databases">
        <authorList>
            <person name="Petersen C."/>
        </authorList>
    </citation>
    <scope>NUCLEOTIDE SEQUENCE</scope>
    <source>
        <strain evidence="4">IBT 34128</strain>
    </source>
</reference>
<dbReference type="SUPFAM" id="SSF56112">
    <property type="entry name" value="Protein kinase-like (PK-like)"/>
    <property type="match status" value="1"/>
</dbReference>
<dbReference type="InterPro" id="IPR036770">
    <property type="entry name" value="Ankyrin_rpt-contain_sf"/>
</dbReference>
<dbReference type="PROSITE" id="PS50088">
    <property type="entry name" value="ANK_REPEAT"/>
    <property type="match status" value="1"/>
</dbReference>
<keyword evidence="2 3" id="KW-0040">ANK repeat</keyword>
<dbReference type="InterPro" id="IPR050889">
    <property type="entry name" value="Dendritic_Spine_Reg/Scaffold"/>
</dbReference>
<dbReference type="SUPFAM" id="SSF48403">
    <property type="entry name" value="Ankyrin repeat"/>
    <property type="match status" value="1"/>
</dbReference>
<evidence type="ECO:0000313" key="4">
    <source>
        <dbReference type="EMBL" id="KAJ5083950.1"/>
    </source>
</evidence>
<dbReference type="EMBL" id="JAPMSZ010000011">
    <property type="protein sequence ID" value="KAJ5083950.1"/>
    <property type="molecule type" value="Genomic_DNA"/>
</dbReference>
<dbReference type="PROSITE" id="PS50297">
    <property type="entry name" value="ANK_REP_REGION"/>
    <property type="match status" value="1"/>
</dbReference>
<dbReference type="GeneID" id="81398223"/>
<dbReference type="InterPro" id="IPR002110">
    <property type="entry name" value="Ankyrin_rpt"/>
</dbReference>
<dbReference type="SMART" id="SM00248">
    <property type="entry name" value="ANK"/>
    <property type="match status" value="2"/>
</dbReference>
<accession>A0A9W9ELK9</accession>
<dbReference type="InterPro" id="IPR011009">
    <property type="entry name" value="Kinase-like_dom_sf"/>
</dbReference>
<evidence type="ECO:0000313" key="5">
    <source>
        <dbReference type="Proteomes" id="UP001141434"/>
    </source>
</evidence>
<proteinExistence type="predicted"/>
<dbReference type="AlphaFoldDB" id="A0A9W9ELK9"/>
<keyword evidence="1" id="KW-0677">Repeat</keyword>
<evidence type="ECO:0000256" key="2">
    <source>
        <dbReference type="ARBA" id="ARBA00023043"/>
    </source>
</evidence>
<comment type="caution">
    <text evidence="4">The sequence shown here is derived from an EMBL/GenBank/DDBJ whole genome shotgun (WGS) entry which is preliminary data.</text>
</comment>
<feature type="repeat" description="ANK" evidence="3">
    <location>
        <begin position="454"/>
        <end position="483"/>
    </location>
</feature>
<evidence type="ECO:0000256" key="1">
    <source>
        <dbReference type="ARBA" id="ARBA00022737"/>
    </source>
</evidence>